<dbReference type="AlphaFoldDB" id="A0A364Y626"/>
<evidence type="ECO:0000313" key="1">
    <source>
        <dbReference type="EMBL" id="RAW01685.1"/>
    </source>
</evidence>
<accession>A0A364Y626</accession>
<gene>
    <name evidence="1" type="ORF">DQQ10_08510</name>
</gene>
<name>A0A364Y626_9BACT</name>
<reference evidence="1 2" key="1">
    <citation type="submission" date="2018-06" db="EMBL/GenBank/DDBJ databases">
        <title>Chryseolinea flavus sp. nov., a member of the phylum Bacteroidetes isolated from soil.</title>
        <authorList>
            <person name="Li Y."/>
            <person name="Wang J."/>
        </authorList>
    </citation>
    <scope>NUCLEOTIDE SEQUENCE [LARGE SCALE GENOMIC DNA]</scope>
    <source>
        <strain evidence="1 2">SDU1-6</strain>
    </source>
</reference>
<dbReference type="RefSeq" id="WP_112746425.1">
    <property type="nucleotide sequence ID" value="NZ_QMFY01000003.1"/>
</dbReference>
<evidence type="ECO:0000313" key="2">
    <source>
        <dbReference type="Proteomes" id="UP000251889"/>
    </source>
</evidence>
<comment type="caution">
    <text evidence="1">The sequence shown here is derived from an EMBL/GenBank/DDBJ whole genome shotgun (WGS) entry which is preliminary data.</text>
</comment>
<protein>
    <submittedName>
        <fullName evidence="1">Uncharacterized protein</fullName>
    </submittedName>
</protein>
<proteinExistence type="predicted"/>
<dbReference type="Proteomes" id="UP000251889">
    <property type="component" value="Unassembled WGS sequence"/>
</dbReference>
<keyword evidence="2" id="KW-1185">Reference proteome</keyword>
<organism evidence="1 2">
    <name type="scientific">Pseudochryseolinea flava</name>
    <dbReference type="NCBI Taxonomy" id="2059302"/>
    <lineage>
        <taxon>Bacteria</taxon>
        <taxon>Pseudomonadati</taxon>
        <taxon>Bacteroidota</taxon>
        <taxon>Cytophagia</taxon>
        <taxon>Cytophagales</taxon>
        <taxon>Fulvivirgaceae</taxon>
        <taxon>Pseudochryseolinea</taxon>
    </lineage>
</organism>
<sequence length="64" mass="7253">MLNIIPGYFQFALNMTFAAMTRMIAPKKARLCNGGMNFQSMLDVKSGFFFLKVAVKKVQPYNLV</sequence>
<dbReference type="EMBL" id="QMFY01000003">
    <property type="protein sequence ID" value="RAW01685.1"/>
    <property type="molecule type" value="Genomic_DNA"/>
</dbReference>